<keyword evidence="3 6" id="KW-0812">Transmembrane</keyword>
<comment type="caution">
    <text evidence="8">The sequence shown here is derived from an EMBL/GenBank/DDBJ whole genome shotgun (WGS) entry which is preliminary data.</text>
</comment>
<feature type="signal peptide" evidence="7">
    <location>
        <begin position="1"/>
        <end position="20"/>
    </location>
</feature>
<dbReference type="Proteomes" id="UP000218231">
    <property type="component" value="Unassembled WGS sequence"/>
</dbReference>
<accession>A0A2A2LUN2</accession>
<evidence type="ECO:0008006" key="10">
    <source>
        <dbReference type="Google" id="ProtNLM"/>
    </source>
</evidence>
<dbReference type="GO" id="GO:0022857">
    <property type="term" value="F:transmembrane transporter activity"/>
    <property type="evidence" value="ECO:0007669"/>
    <property type="project" value="InterPro"/>
</dbReference>
<gene>
    <name evidence="8" type="ORF">WR25_10541</name>
</gene>
<evidence type="ECO:0000256" key="4">
    <source>
        <dbReference type="ARBA" id="ARBA00022989"/>
    </source>
</evidence>
<name>A0A2A2LUN2_9BILA</name>
<evidence type="ECO:0000256" key="1">
    <source>
        <dbReference type="ARBA" id="ARBA00004141"/>
    </source>
</evidence>
<protein>
    <recommendedName>
        <fullName evidence="10">SLC26A/SulP transporter domain-containing protein</fullName>
    </recommendedName>
</protein>
<evidence type="ECO:0000313" key="8">
    <source>
        <dbReference type="EMBL" id="PAV89962.1"/>
    </source>
</evidence>
<dbReference type="InterPro" id="IPR006043">
    <property type="entry name" value="NCS2"/>
</dbReference>
<evidence type="ECO:0000313" key="9">
    <source>
        <dbReference type="Proteomes" id="UP000218231"/>
    </source>
</evidence>
<dbReference type="Pfam" id="PF00860">
    <property type="entry name" value="Xan_ur_permease"/>
    <property type="match status" value="1"/>
</dbReference>
<feature type="chain" id="PRO_5012223429" description="SLC26A/SulP transporter domain-containing protein" evidence="7">
    <location>
        <begin position="21"/>
        <end position="183"/>
    </location>
</feature>
<keyword evidence="5 6" id="KW-0472">Membrane</keyword>
<dbReference type="OrthoDB" id="1641903at2759"/>
<evidence type="ECO:0000256" key="5">
    <source>
        <dbReference type="ARBA" id="ARBA00023136"/>
    </source>
</evidence>
<evidence type="ECO:0000256" key="3">
    <source>
        <dbReference type="ARBA" id="ARBA00022692"/>
    </source>
</evidence>
<proteinExistence type="inferred from homology"/>
<comment type="similarity">
    <text evidence="2">Belongs to the nucleobase:cation symporter-2 (NCS2) (TC 2.A.40) family.</text>
</comment>
<keyword evidence="7" id="KW-0732">Signal</keyword>
<dbReference type="STRING" id="2018661.A0A2A2LUN2"/>
<keyword evidence="9" id="KW-1185">Reference proteome</keyword>
<comment type="subcellular location">
    <subcellularLocation>
        <location evidence="1">Membrane</location>
        <topology evidence="1">Multi-pass membrane protein</topology>
    </subcellularLocation>
</comment>
<feature type="transmembrane region" description="Helical" evidence="6">
    <location>
        <begin position="136"/>
        <end position="155"/>
    </location>
</feature>
<evidence type="ECO:0000256" key="2">
    <source>
        <dbReference type="ARBA" id="ARBA00008821"/>
    </source>
</evidence>
<dbReference type="PANTHER" id="PTHR11119">
    <property type="entry name" value="XANTHINE-URACIL / VITAMIN C PERMEASE FAMILY MEMBER"/>
    <property type="match status" value="1"/>
</dbReference>
<evidence type="ECO:0000256" key="7">
    <source>
        <dbReference type="SAM" id="SignalP"/>
    </source>
</evidence>
<evidence type="ECO:0000256" key="6">
    <source>
        <dbReference type="SAM" id="Phobius"/>
    </source>
</evidence>
<dbReference type="EMBL" id="LIAE01006416">
    <property type="protein sequence ID" value="PAV89962.1"/>
    <property type="molecule type" value="Genomic_DNA"/>
</dbReference>
<reference evidence="8 9" key="1">
    <citation type="journal article" date="2017" name="Curr. Biol.">
        <title>Genome architecture and evolution of a unichromosomal asexual nematode.</title>
        <authorList>
            <person name="Fradin H."/>
            <person name="Zegar C."/>
            <person name="Gutwein M."/>
            <person name="Lucas J."/>
            <person name="Kovtun M."/>
            <person name="Corcoran D."/>
            <person name="Baugh L.R."/>
            <person name="Kiontke K."/>
            <person name="Gunsalus K."/>
            <person name="Fitch D.H."/>
            <person name="Piano F."/>
        </authorList>
    </citation>
    <scope>NUCLEOTIDE SEQUENCE [LARGE SCALE GENOMIC DNA]</scope>
    <source>
        <strain evidence="8">PF1309</strain>
    </source>
</reference>
<dbReference type="AlphaFoldDB" id="A0A2A2LUN2"/>
<dbReference type="GO" id="GO:0016020">
    <property type="term" value="C:membrane"/>
    <property type="evidence" value="ECO:0007669"/>
    <property type="project" value="UniProtKB-SubCell"/>
</dbReference>
<feature type="transmembrane region" description="Helical" evidence="6">
    <location>
        <begin position="161"/>
        <end position="181"/>
    </location>
</feature>
<keyword evidence="4 6" id="KW-1133">Transmembrane helix</keyword>
<organism evidence="8 9">
    <name type="scientific">Diploscapter pachys</name>
    <dbReference type="NCBI Taxonomy" id="2018661"/>
    <lineage>
        <taxon>Eukaryota</taxon>
        <taxon>Metazoa</taxon>
        <taxon>Ecdysozoa</taxon>
        <taxon>Nematoda</taxon>
        <taxon>Chromadorea</taxon>
        <taxon>Rhabditida</taxon>
        <taxon>Rhabditina</taxon>
        <taxon>Rhabditomorpha</taxon>
        <taxon>Rhabditoidea</taxon>
        <taxon>Rhabditidae</taxon>
        <taxon>Diploscapter</taxon>
    </lineage>
</organism>
<sequence length="183" mass="19060">MWIVCFILTITGLEPMNGAARTDSNASTLVLKEAPWFRVPHPGDYGMPTINAGLCIAFIASCIAGTIENLGSYEILARTSEQPSPPKHAVNRAILCEGLGTMLSSSLGLGAGVTTYTENIALIQFTRVASRCTMQAAGIVLICAGIFTKVAAILATIPEALYGGILAMGASIIAGVAFNNLQV</sequence>